<dbReference type="Gene3D" id="3.40.50.300">
    <property type="entry name" value="P-loop containing nucleotide triphosphate hydrolases"/>
    <property type="match status" value="1"/>
</dbReference>
<dbReference type="PANTHER" id="PTHR14241:SF32">
    <property type="entry name" value="VWFA DOMAIN-CONTAINING PROTEIN-RELATED"/>
    <property type="match status" value="1"/>
</dbReference>
<name>A0A8C4T0Z1_ERPCA</name>
<dbReference type="InterPro" id="IPR027417">
    <property type="entry name" value="P-loop_NTPase"/>
</dbReference>
<protein>
    <submittedName>
        <fullName evidence="1">Interferon-induced protein 44-like</fullName>
    </submittedName>
</protein>
<dbReference type="AlphaFoldDB" id="A0A8C4T0Z1"/>
<reference evidence="1" key="2">
    <citation type="submission" date="2025-08" db="UniProtKB">
        <authorList>
            <consortium name="Ensembl"/>
        </authorList>
    </citation>
    <scope>IDENTIFICATION</scope>
</reference>
<keyword evidence="2" id="KW-1185">Reference proteome</keyword>
<reference evidence="1" key="1">
    <citation type="submission" date="2021-06" db="EMBL/GenBank/DDBJ databases">
        <authorList>
            <consortium name="Wellcome Sanger Institute Data Sharing"/>
        </authorList>
    </citation>
    <scope>NUCLEOTIDE SEQUENCE [LARGE SCALE GENOMIC DNA]</scope>
</reference>
<evidence type="ECO:0000313" key="2">
    <source>
        <dbReference type="Proteomes" id="UP000694620"/>
    </source>
</evidence>
<dbReference type="Ensembl" id="ENSECRT00000025089.1">
    <property type="protein sequence ID" value="ENSECRP00000024554.1"/>
    <property type="gene ID" value="ENSECRG00000016629.1"/>
</dbReference>
<reference evidence="1" key="3">
    <citation type="submission" date="2025-09" db="UniProtKB">
        <authorList>
            <consortium name="Ensembl"/>
        </authorList>
    </citation>
    <scope>IDENTIFICATION</scope>
</reference>
<dbReference type="PANTHER" id="PTHR14241">
    <property type="entry name" value="INTERFERON-INDUCED PROTEIN 44"/>
    <property type="match status" value="1"/>
</dbReference>
<sequence length="319" mass="36420">MSSWMSRHPALQTIYRTHIEPVENICQPSPLLPKPWREVEFSMREKTELLEEVKKYETLTDAVEQPRILLTGQIQAGKSSFINSVNSIFRGYPIFQAAVRYGKKSVTKHYRTYTISDSKGGGRLPFTFCDSMGMRGCDNEVGILSQDIISVIDGYVPDNYEFDPIAAMSTCKKCTERPSLADQVHCIVYVIDASTASLLDKELLKMFQIIQDKADRLGIPQLLLLTKVDFACNIVKDDLTKVYESRYIHETVLKVSQMVGVQVSCILPVRNYWCETELDMKVDILILKALQQILRQADTFFDEMKQRGKREEAPPLSNE</sequence>
<dbReference type="SUPFAM" id="SSF52540">
    <property type="entry name" value="P-loop containing nucleoside triphosphate hydrolases"/>
    <property type="match status" value="1"/>
</dbReference>
<accession>A0A8C4T0Z1</accession>
<dbReference type="GeneTree" id="ENSGT00940000163581"/>
<evidence type="ECO:0000313" key="1">
    <source>
        <dbReference type="Ensembl" id="ENSECRP00000024554.1"/>
    </source>
</evidence>
<organism evidence="1 2">
    <name type="scientific">Erpetoichthys calabaricus</name>
    <name type="common">Rope fish</name>
    <name type="synonym">Calamoichthys calabaricus</name>
    <dbReference type="NCBI Taxonomy" id="27687"/>
    <lineage>
        <taxon>Eukaryota</taxon>
        <taxon>Metazoa</taxon>
        <taxon>Chordata</taxon>
        <taxon>Craniata</taxon>
        <taxon>Vertebrata</taxon>
        <taxon>Euteleostomi</taxon>
        <taxon>Actinopterygii</taxon>
        <taxon>Polypteriformes</taxon>
        <taxon>Polypteridae</taxon>
        <taxon>Erpetoichthys</taxon>
    </lineage>
</organism>
<proteinExistence type="predicted"/>
<dbReference type="Proteomes" id="UP000694620">
    <property type="component" value="Chromosome 10"/>
</dbReference>
<dbReference type="GO" id="GO:0006955">
    <property type="term" value="P:immune response"/>
    <property type="evidence" value="ECO:0007669"/>
    <property type="project" value="TreeGrafter"/>
</dbReference>